<feature type="compositionally biased region" description="Low complexity" evidence="3">
    <location>
        <begin position="37"/>
        <end position="47"/>
    </location>
</feature>
<keyword evidence="1" id="KW-0677">Repeat</keyword>
<name>A0AAD9NPD2_RIDPI</name>
<dbReference type="InterPro" id="IPR009072">
    <property type="entry name" value="Histone-fold"/>
</dbReference>
<evidence type="ECO:0000313" key="6">
    <source>
        <dbReference type="Proteomes" id="UP001209878"/>
    </source>
</evidence>
<evidence type="ECO:0000256" key="1">
    <source>
        <dbReference type="ARBA" id="ARBA00022737"/>
    </source>
</evidence>
<evidence type="ECO:0000256" key="3">
    <source>
        <dbReference type="SAM" id="MobiDB-lite"/>
    </source>
</evidence>
<accession>A0AAD9NPD2</accession>
<dbReference type="Proteomes" id="UP001209878">
    <property type="component" value="Unassembled WGS sequence"/>
</dbReference>
<reference evidence="5" key="1">
    <citation type="journal article" date="2023" name="Mol. Biol. Evol.">
        <title>Third-Generation Sequencing Reveals the Adaptive Role of the Epigenome in Three Deep-Sea Polychaetes.</title>
        <authorList>
            <person name="Perez M."/>
            <person name="Aroh O."/>
            <person name="Sun Y."/>
            <person name="Lan Y."/>
            <person name="Juniper S.K."/>
            <person name="Young C.R."/>
            <person name="Angers B."/>
            <person name="Qian P.Y."/>
        </authorList>
    </citation>
    <scope>NUCLEOTIDE SEQUENCE</scope>
    <source>
        <strain evidence="5">R07B-5</strain>
    </source>
</reference>
<keyword evidence="2" id="KW-0040">ANK repeat</keyword>
<dbReference type="InterPro" id="IPR052089">
    <property type="entry name" value="Ankyrin-BTB/POZ_domain"/>
</dbReference>
<evidence type="ECO:0000256" key="2">
    <source>
        <dbReference type="ARBA" id="ARBA00023043"/>
    </source>
</evidence>
<evidence type="ECO:0000313" key="5">
    <source>
        <dbReference type="EMBL" id="KAK2177460.1"/>
    </source>
</evidence>
<feature type="domain" description="ABTB2/3 histone-like" evidence="4">
    <location>
        <begin position="109"/>
        <end position="243"/>
    </location>
</feature>
<feature type="region of interest" description="Disordered" evidence="3">
    <location>
        <begin position="37"/>
        <end position="57"/>
    </location>
</feature>
<organism evidence="5 6">
    <name type="scientific">Ridgeia piscesae</name>
    <name type="common">Tubeworm</name>
    <dbReference type="NCBI Taxonomy" id="27915"/>
    <lineage>
        <taxon>Eukaryota</taxon>
        <taxon>Metazoa</taxon>
        <taxon>Spiralia</taxon>
        <taxon>Lophotrochozoa</taxon>
        <taxon>Annelida</taxon>
        <taxon>Polychaeta</taxon>
        <taxon>Sedentaria</taxon>
        <taxon>Canalipalpata</taxon>
        <taxon>Sabellida</taxon>
        <taxon>Siboglinidae</taxon>
        <taxon>Ridgeia</taxon>
    </lineage>
</organism>
<sequence>MAGVDQLHAPFVKLTLGGCGSSESYNSSMLTSYSATSESRSSSTSQSQHDSANFSHDYADIPGGDTSSCACVHNHRDGKDATDDGNMSMVDENAFASSCAKLPELERVPWCEQEVLNVLREGRTKHLCGHITVEMMQRLSFLLHRPLVRIAREVQRLSMSLNKCTKHEVQTAMKITLCHTLCDSCTQACHKALAVYAMSAHTHKQSKSERAALHFSVGKFHRWMVDVCIAPYVHEFAAIFLTACIENLLEEIVLTSLGNEQLGDSVLSLEVLDYGIASSSALWGLLQPFEHLISGVNASGKCILT</sequence>
<dbReference type="EMBL" id="JAODUO010000596">
    <property type="protein sequence ID" value="KAK2177460.1"/>
    <property type="molecule type" value="Genomic_DNA"/>
</dbReference>
<keyword evidence="6" id="KW-1185">Reference proteome</keyword>
<dbReference type="AlphaFoldDB" id="A0AAD9NPD2"/>
<dbReference type="PANTHER" id="PTHR46071:SF2">
    <property type="entry name" value="ANKYRIN REPEAT AND BTB_POZ DOMAIN-CONTAINING PROTEIN 2-LIKE PROTEIN"/>
    <property type="match status" value="1"/>
</dbReference>
<dbReference type="GO" id="GO:0046982">
    <property type="term" value="F:protein heterodimerization activity"/>
    <property type="evidence" value="ECO:0007669"/>
    <property type="project" value="InterPro"/>
</dbReference>
<comment type="caution">
    <text evidence="5">The sequence shown here is derived from an EMBL/GenBank/DDBJ whole genome shotgun (WGS) entry which is preliminary data.</text>
</comment>
<dbReference type="Pfam" id="PF26281">
    <property type="entry name" value="Histone_ABTB"/>
    <property type="match status" value="1"/>
</dbReference>
<dbReference type="Gene3D" id="1.10.20.10">
    <property type="entry name" value="Histone, subunit A"/>
    <property type="match status" value="1"/>
</dbReference>
<dbReference type="PANTHER" id="PTHR46071">
    <property type="entry name" value="ANKYRIN REPEAT AND BTB/POZ DOMAIN-CONTAINING"/>
    <property type="match status" value="1"/>
</dbReference>
<dbReference type="SUPFAM" id="SSF47113">
    <property type="entry name" value="Histone-fold"/>
    <property type="match status" value="2"/>
</dbReference>
<evidence type="ECO:0000259" key="4">
    <source>
        <dbReference type="Pfam" id="PF26281"/>
    </source>
</evidence>
<proteinExistence type="predicted"/>
<dbReference type="InterPro" id="IPR059008">
    <property type="entry name" value="ABTB2/3_histone"/>
</dbReference>
<gene>
    <name evidence="5" type="ORF">NP493_597g03000</name>
</gene>
<protein>
    <recommendedName>
        <fullName evidence="4">ABTB2/3 histone-like domain-containing protein</fullName>
    </recommendedName>
</protein>